<dbReference type="Proteomes" id="UP001430953">
    <property type="component" value="Unassembled WGS sequence"/>
</dbReference>
<proteinExistence type="predicted"/>
<evidence type="ECO:0000256" key="1">
    <source>
        <dbReference type="SAM" id="MobiDB-lite"/>
    </source>
</evidence>
<sequence length="231" mass="26332">MKLGSLICRKINNSRTLGASILSRKNFCEERRFANANEEITLPSPRANFPINFTKPITSYLPIKFDIEDIIPCNTREEYIPKSEEAERAPCVDETDFPKDYSLSRNVTLEFLIPPNTTRLLSRNTVISFEINRSQIQKNSENEPPASKCHDCISQSSKRSRGPRREARSGDEQPSLPQKNIKKKKRKKYSPRRSHAESPARASTKTSECDSKGTHSLIFSSSMVDPKVERQ</sequence>
<evidence type="ECO:0000313" key="3">
    <source>
        <dbReference type="Proteomes" id="UP001430953"/>
    </source>
</evidence>
<accession>A0AAW2EZE9</accession>
<name>A0AAW2EZE9_9HYME</name>
<dbReference type="AlphaFoldDB" id="A0AAW2EZE9"/>
<feature type="region of interest" description="Disordered" evidence="1">
    <location>
        <begin position="137"/>
        <end position="231"/>
    </location>
</feature>
<organism evidence="2 3">
    <name type="scientific">Cardiocondyla obscurior</name>
    <dbReference type="NCBI Taxonomy" id="286306"/>
    <lineage>
        <taxon>Eukaryota</taxon>
        <taxon>Metazoa</taxon>
        <taxon>Ecdysozoa</taxon>
        <taxon>Arthropoda</taxon>
        <taxon>Hexapoda</taxon>
        <taxon>Insecta</taxon>
        <taxon>Pterygota</taxon>
        <taxon>Neoptera</taxon>
        <taxon>Endopterygota</taxon>
        <taxon>Hymenoptera</taxon>
        <taxon>Apocrita</taxon>
        <taxon>Aculeata</taxon>
        <taxon>Formicoidea</taxon>
        <taxon>Formicidae</taxon>
        <taxon>Myrmicinae</taxon>
        <taxon>Cardiocondyla</taxon>
    </lineage>
</organism>
<keyword evidence="3" id="KW-1185">Reference proteome</keyword>
<gene>
    <name evidence="2" type="ORF">PUN28_014310</name>
</gene>
<comment type="caution">
    <text evidence="2">The sequence shown here is derived from an EMBL/GenBank/DDBJ whole genome shotgun (WGS) entry which is preliminary data.</text>
</comment>
<dbReference type="EMBL" id="JADYXP020000015">
    <property type="protein sequence ID" value="KAL0109123.1"/>
    <property type="molecule type" value="Genomic_DNA"/>
</dbReference>
<reference evidence="2 3" key="1">
    <citation type="submission" date="2023-03" db="EMBL/GenBank/DDBJ databases">
        <title>High recombination rates correlate with genetic variation in Cardiocondyla obscurior ants.</title>
        <authorList>
            <person name="Errbii M."/>
        </authorList>
    </citation>
    <scope>NUCLEOTIDE SEQUENCE [LARGE SCALE GENOMIC DNA]</scope>
    <source>
        <strain evidence="2">Alpha-2009</strain>
        <tissue evidence="2">Whole body</tissue>
    </source>
</reference>
<evidence type="ECO:0000313" key="2">
    <source>
        <dbReference type="EMBL" id="KAL0109123.1"/>
    </source>
</evidence>
<protein>
    <submittedName>
        <fullName evidence="2">Uncharacterized protein</fullName>
    </submittedName>
</protein>
<feature type="compositionally biased region" description="Basic residues" evidence="1">
    <location>
        <begin position="180"/>
        <end position="193"/>
    </location>
</feature>